<dbReference type="STRING" id="1921803.NIES593_20480"/>
<evidence type="ECO:0000256" key="1">
    <source>
        <dbReference type="ARBA" id="ARBA00022737"/>
    </source>
</evidence>
<comment type="caution">
    <text evidence="2">The sequence shown here is derived from an EMBL/GenBank/DDBJ whole genome shotgun (WGS) entry which is preliminary data.</text>
</comment>
<dbReference type="PANTHER" id="PTHR47485:SF1">
    <property type="entry name" value="THYLAKOID LUMENAL 17.4 KDA PROTEIN, CHLOROPLASTIC"/>
    <property type="match status" value="1"/>
</dbReference>
<keyword evidence="3" id="KW-1185">Reference proteome</keyword>
<dbReference type="AlphaFoldDB" id="A0A1U7H8T8"/>
<dbReference type="Proteomes" id="UP000186868">
    <property type="component" value="Unassembled WGS sequence"/>
</dbReference>
<dbReference type="Gene3D" id="2.160.20.80">
    <property type="entry name" value="E3 ubiquitin-protein ligase SopA"/>
    <property type="match status" value="1"/>
</dbReference>
<accession>A0A1U7H8T8</accession>
<reference evidence="2 3" key="1">
    <citation type="submission" date="2016-11" db="EMBL/GenBank/DDBJ databases">
        <title>Draft Genome Sequences of Nine Cyanobacterial Strains from Diverse Habitats.</title>
        <authorList>
            <person name="Zhu T."/>
            <person name="Hou S."/>
            <person name="Lu X."/>
            <person name="Hess W.R."/>
        </authorList>
    </citation>
    <scope>NUCLEOTIDE SEQUENCE [LARGE SCALE GENOMIC DNA]</scope>
    <source>
        <strain evidence="2 3">NIES-593</strain>
    </source>
</reference>
<dbReference type="Pfam" id="PF00805">
    <property type="entry name" value="Pentapeptide"/>
    <property type="match status" value="3"/>
</dbReference>
<name>A0A1U7H8T8_9CYAN</name>
<keyword evidence="1" id="KW-0677">Repeat</keyword>
<gene>
    <name evidence="2" type="ORF">NIES593_20480</name>
</gene>
<dbReference type="OrthoDB" id="420175at2"/>
<dbReference type="SUPFAM" id="SSF141571">
    <property type="entry name" value="Pentapeptide repeat-like"/>
    <property type="match status" value="1"/>
</dbReference>
<organism evidence="2 3">
    <name type="scientific">Hydrococcus rivularis NIES-593</name>
    <dbReference type="NCBI Taxonomy" id="1921803"/>
    <lineage>
        <taxon>Bacteria</taxon>
        <taxon>Bacillati</taxon>
        <taxon>Cyanobacteriota</taxon>
        <taxon>Cyanophyceae</taxon>
        <taxon>Pleurocapsales</taxon>
        <taxon>Hydrococcaceae</taxon>
        <taxon>Hydrococcus</taxon>
    </lineage>
</organism>
<dbReference type="InterPro" id="IPR001646">
    <property type="entry name" value="5peptide_repeat"/>
</dbReference>
<dbReference type="EMBL" id="MRCB01000037">
    <property type="protein sequence ID" value="OKH19842.1"/>
    <property type="molecule type" value="Genomic_DNA"/>
</dbReference>
<dbReference type="PANTHER" id="PTHR47485">
    <property type="entry name" value="THYLAKOID LUMENAL 17.4 KDA PROTEIN, CHLOROPLASTIC"/>
    <property type="match status" value="1"/>
</dbReference>
<proteinExistence type="predicted"/>
<dbReference type="RefSeq" id="WP_073601353.1">
    <property type="nucleotide sequence ID" value="NZ_MRCB01000037.1"/>
</dbReference>
<evidence type="ECO:0000313" key="2">
    <source>
        <dbReference type="EMBL" id="OKH19842.1"/>
    </source>
</evidence>
<evidence type="ECO:0000313" key="3">
    <source>
        <dbReference type="Proteomes" id="UP000186868"/>
    </source>
</evidence>
<protein>
    <submittedName>
        <fullName evidence="2">Low-complexity protein</fullName>
    </submittedName>
</protein>
<sequence length="372" mass="40941">MPQFLSPMHLLESHNPYPDCISLQLEATPASSSRTPSQQFDLYLTVQFNEQWKSLLDGRIRFGLKGGELKLKIEGGELSSVNSDIGKGFQVATTISKINPTWRFFPKSSELYLKGSLQRVKLATLMPTEPSYRLAATFEVSQSDISLTNAEDLWRHDISPNKHGILERAIALLLLENRFKPYLSWTQLGSEDTKDWQPLVEGREATLNPDLLMRLKQLIERIYEAQTDNFLELAKLAGLNPLTDLAGGNFLAVNLSGSELSGADLSRANFRGANLTDIDLSEANLSYAKLSGADLSGAYLGNANLSYGDLRRASLALVNAIAADFTGADLGEANLSNANFSRATVLQARFSHNPGLLDEVRHSLKERGAIVE</sequence>